<dbReference type="SUPFAM" id="SSF50249">
    <property type="entry name" value="Nucleic acid-binding proteins"/>
    <property type="match status" value="2"/>
</dbReference>
<dbReference type="STRING" id="7739.C3YBF2"/>
<evidence type="ECO:0000256" key="8">
    <source>
        <dbReference type="ARBA" id="ARBA00022835"/>
    </source>
</evidence>
<dbReference type="InterPro" id="IPR001900">
    <property type="entry name" value="RNase_II/R"/>
</dbReference>
<dbReference type="Pfam" id="PF00773">
    <property type="entry name" value="RNB"/>
    <property type="match status" value="1"/>
</dbReference>
<dbReference type="FunFam" id="3.40.50.1010:FF:000021">
    <property type="entry name" value="DIS3-like exonuclease 1 isoform X1"/>
    <property type="match status" value="1"/>
</dbReference>
<feature type="region of interest" description="Disordered" evidence="12">
    <location>
        <begin position="732"/>
        <end position="752"/>
    </location>
</feature>
<dbReference type="EMBL" id="GG666497">
    <property type="protein sequence ID" value="EEN62309.1"/>
    <property type="molecule type" value="Genomic_DNA"/>
</dbReference>
<dbReference type="InterPro" id="IPR012340">
    <property type="entry name" value="NA-bd_OB-fold"/>
</dbReference>
<accession>C3YBF2</accession>
<evidence type="ECO:0000256" key="2">
    <source>
        <dbReference type="ARBA" id="ARBA00004496"/>
    </source>
</evidence>
<evidence type="ECO:0000259" key="13">
    <source>
        <dbReference type="SMART" id="SM00955"/>
    </source>
</evidence>
<feature type="compositionally biased region" description="Basic and acidic residues" evidence="12">
    <location>
        <begin position="822"/>
        <end position="833"/>
    </location>
</feature>
<organism>
    <name type="scientific">Branchiostoma floridae</name>
    <name type="common">Florida lancelet</name>
    <name type="synonym">Amphioxus</name>
    <dbReference type="NCBI Taxonomy" id="7739"/>
    <lineage>
        <taxon>Eukaryota</taxon>
        <taxon>Metazoa</taxon>
        <taxon>Chordata</taxon>
        <taxon>Cephalochordata</taxon>
        <taxon>Leptocardii</taxon>
        <taxon>Amphioxiformes</taxon>
        <taxon>Branchiostomatidae</taxon>
        <taxon>Branchiostoma</taxon>
    </lineage>
</organism>
<dbReference type="InterPro" id="IPR041505">
    <property type="entry name" value="Dis3_CSD2"/>
</dbReference>
<dbReference type="Gene3D" id="2.40.50.700">
    <property type="match status" value="1"/>
</dbReference>
<dbReference type="GO" id="GO:0010467">
    <property type="term" value="P:gene expression"/>
    <property type="evidence" value="ECO:0007669"/>
    <property type="project" value="UniProtKB-ARBA"/>
</dbReference>
<name>C3YBF2_BRAFL</name>
<evidence type="ECO:0000256" key="6">
    <source>
        <dbReference type="ARBA" id="ARBA00022722"/>
    </source>
</evidence>
<dbReference type="Pfam" id="PF17849">
    <property type="entry name" value="OB_Dis3"/>
    <property type="match status" value="1"/>
</dbReference>
<keyword evidence="8" id="KW-0271">Exosome</keyword>
<dbReference type="InterPro" id="IPR050180">
    <property type="entry name" value="RNR_Ribonuclease"/>
</dbReference>
<keyword evidence="11" id="KW-0694">RNA-binding</keyword>
<evidence type="ECO:0000256" key="5">
    <source>
        <dbReference type="ARBA" id="ARBA00022490"/>
    </source>
</evidence>
<evidence type="ECO:0000256" key="1">
    <source>
        <dbReference type="ARBA" id="ARBA00001946"/>
    </source>
</evidence>
<keyword evidence="6" id="KW-0540">Nuclease</keyword>
<feature type="compositionally biased region" description="Basic and acidic residues" evidence="12">
    <location>
        <begin position="932"/>
        <end position="943"/>
    </location>
</feature>
<dbReference type="GO" id="GO:0000178">
    <property type="term" value="C:exosome (RNase complex)"/>
    <property type="evidence" value="ECO:0007669"/>
    <property type="project" value="UniProtKB-KW"/>
</dbReference>
<comment type="subcellular location">
    <subcellularLocation>
        <location evidence="2">Cytoplasm</location>
    </subcellularLocation>
</comment>
<evidence type="ECO:0000256" key="3">
    <source>
        <dbReference type="ARBA" id="ARBA00005785"/>
    </source>
</evidence>
<evidence type="ECO:0000256" key="10">
    <source>
        <dbReference type="ARBA" id="ARBA00022842"/>
    </source>
</evidence>
<evidence type="ECO:0000256" key="4">
    <source>
        <dbReference type="ARBA" id="ARBA00016366"/>
    </source>
</evidence>
<dbReference type="GO" id="GO:0019899">
    <property type="term" value="F:enzyme binding"/>
    <property type="evidence" value="ECO:0007669"/>
    <property type="project" value="UniProtKB-ARBA"/>
</dbReference>
<evidence type="ECO:0000313" key="14">
    <source>
        <dbReference type="EMBL" id="EEN62309.1"/>
    </source>
</evidence>
<dbReference type="Gene3D" id="2.40.50.690">
    <property type="match status" value="1"/>
</dbReference>
<dbReference type="SMART" id="SM00955">
    <property type="entry name" value="RNB"/>
    <property type="match status" value="1"/>
</dbReference>
<comment type="cofactor">
    <cofactor evidence="1">
        <name>Mg(2+)</name>
        <dbReference type="ChEBI" id="CHEBI:18420"/>
    </cofactor>
</comment>
<keyword evidence="5" id="KW-0963">Cytoplasm</keyword>
<feature type="compositionally biased region" description="Basic and acidic residues" evidence="12">
    <location>
        <begin position="956"/>
        <end position="1002"/>
    </location>
</feature>
<dbReference type="FunFam" id="2.40.50.700:FF:000004">
    <property type="entry name" value="Exosome complex exonuclease RRP44 homolog A"/>
    <property type="match status" value="1"/>
</dbReference>
<dbReference type="GO" id="GO:0000175">
    <property type="term" value="F:3'-5'-RNA exonuclease activity"/>
    <property type="evidence" value="ECO:0007669"/>
    <property type="project" value="UniProtKB-ARBA"/>
</dbReference>
<protein>
    <recommendedName>
        <fullName evidence="4">DIS3-like exonuclease 1</fullName>
    </recommendedName>
</protein>
<dbReference type="eggNOG" id="KOG2102">
    <property type="taxonomic scope" value="Eukaryota"/>
</dbReference>
<comment type="similarity">
    <text evidence="3">Belongs to the RNR ribonuclease family.</text>
</comment>
<gene>
    <name evidence="14" type="ORF">BRAFLDRAFT_67539</name>
</gene>
<dbReference type="AlphaFoldDB" id="C3YBF2"/>
<evidence type="ECO:0000256" key="9">
    <source>
        <dbReference type="ARBA" id="ARBA00022839"/>
    </source>
</evidence>
<reference evidence="14" key="1">
    <citation type="journal article" date="2008" name="Nature">
        <title>The amphioxus genome and the evolution of the chordate karyotype.</title>
        <authorList>
            <consortium name="US DOE Joint Genome Institute (JGI-PGF)"/>
            <person name="Putnam N.H."/>
            <person name="Butts T."/>
            <person name="Ferrier D.E.K."/>
            <person name="Furlong R.F."/>
            <person name="Hellsten U."/>
            <person name="Kawashima T."/>
            <person name="Robinson-Rechavi M."/>
            <person name="Shoguchi E."/>
            <person name="Terry A."/>
            <person name="Yu J.-K."/>
            <person name="Benito-Gutierrez E.L."/>
            <person name="Dubchak I."/>
            <person name="Garcia-Fernandez J."/>
            <person name="Gibson-Brown J.J."/>
            <person name="Grigoriev I.V."/>
            <person name="Horton A.C."/>
            <person name="de Jong P.J."/>
            <person name="Jurka J."/>
            <person name="Kapitonov V.V."/>
            <person name="Kohara Y."/>
            <person name="Kuroki Y."/>
            <person name="Lindquist E."/>
            <person name="Lucas S."/>
            <person name="Osoegawa K."/>
            <person name="Pennacchio L.A."/>
            <person name="Salamov A.A."/>
            <person name="Satou Y."/>
            <person name="Sauka-Spengler T."/>
            <person name="Schmutz J."/>
            <person name="Shin-I T."/>
            <person name="Toyoda A."/>
            <person name="Bronner-Fraser M."/>
            <person name="Fujiyama A."/>
            <person name="Holland L.Z."/>
            <person name="Holland P.W.H."/>
            <person name="Satoh N."/>
            <person name="Rokhsar D.S."/>
        </authorList>
    </citation>
    <scope>NUCLEOTIDE SEQUENCE [LARGE SCALE GENOMIC DNA]</scope>
    <source>
        <strain evidence="14">S238N-H82</strain>
        <tissue evidence="14">Testes</tissue>
    </source>
</reference>
<dbReference type="GO" id="GO:0006401">
    <property type="term" value="P:RNA catabolic process"/>
    <property type="evidence" value="ECO:0007669"/>
    <property type="project" value="UniProtKB-ARBA"/>
</dbReference>
<feature type="compositionally biased region" description="Acidic residues" evidence="12">
    <location>
        <begin position="732"/>
        <end position="746"/>
    </location>
</feature>
<dbReference type="CDD" id="cd09862">
    <property type="entry name" value="PIN_Rrp44-like"/>
    <property type="match status" value="1"/>
</dbReference>
<dbReference type="GO" id="GO:0003723">
    <property type="term" value="F:RNA binding"/>
    <property type="evidence" value="ECO:0007669"/>
    <property type="project" value="UniProtKB-KW"/>
</dbReference>
<keyword evidence="10" id="KW-0460">Magnesium</keyword>
<dbReference type="Gene3D" id="3.40.50.1010">
    <property type="entry name" value="5'-nuclease"/>
    <property type="match status" value="1"/>
</dbReference>
<feature type="domain" description="RNB" evidence="13">
    <location>
        <begin position="457"/>
        <end position="780"/>
    </location>
</feature>
<feature type="region of interest" description="Disordered" evidence="12">
    <location>
        <begin position="601"/>
        <end position="629"/>
    </location>
</feature>
<dbReference type="PANTHER" id="PTHR23355">
    <property type="entry name" value="RIBONUCLEASE"/>
    <property type="match status" value="1"/>
</dbReference>
<evidence type="ECO:0000256" key="11">
    <source>
        <dbReference type="ARBA" id="ARBA00022884"/>
    </source>
</evidence>
<sequence length="1033" mass="117197">MIKTEKHLRLKTGTGRTVRVVREHYLRDDVSCNSRLCMAECRNEGPGLLPEAKDVTHYVVPDCQVTRDYLEILEFPEIRGVLFTGTVVHSMQHQGGRRAYGRLRTLLRDPRQECAVFANEFQQYAYCPREHGETLEKWQSRSTYKAAEWYYNHLAGQMPVVVMSEDPQIQEEYGPMTPGVFVVNMGEYLNNFWPDLQAAHDIYESLVAGLQGKGISTGSKEYKDYLPVEVVEAGIKSGRYLRGNLQVNKHRAQQEAFVRMSRNRAVHGDTVAVELLPRSEWRGRSTAITDNTEGETPANLYIPLKIFGVSSEAEEESNSVMPTGKVVAVMQRNWRDYVCSFAEDEGTQGQKKNPGKVLVIPFDYRIPKIRISTRQADQLKDHRIVVRIDSWEADSQYPNGHFVRSLGPSGDLETETAALLVENSISVAPFSEGQVKELPTNTEESPWVMQPEEVARRRDLRHTHLIFSIDPIGCEDVDDTLSIRKLPNGNLELGVHIADVTYFVKPNSLTDLEAKARATTVYLADRRYDMLPSILSADLCSLLGSVDRYAMSVLWELDSKYEVLHVWYGRTIIRSAYKMFYEAAQAVHDRKPEEELIQSIPELQELDTDTARNSDENEDLDDDDDDEHKEDSFGHDFGAFGFRGGQGFEEFGGDDFGMSDMMKHFDEMFHTFDELFRQLGTVEFPPLPPPHRPDDVINSNLPLNICEEIFDIASARITQLHHMCVFFPSDENEDLDDDDDDDEHEEDSFGHDFGAFGFRGGPGFEEFGGDDFGMSDMMKHFDEMFHTFDELFRQLGTVEFPPLSPPHRPGVPGMEPPPSGPGHERSLRDRMLKEPGAIPEGGSSRSEQPKSEQPIPKRYPQFEDFWKNPFGQLPPSPWEKPPSSPQDKVDKDLDAQISASDLDSVLPRQHPAQPPQGRSFFKSITTTTIRGPDGKVEQRRTVRDGSGNEETVVTRNDGDQTHTVVTKRDPSGREETREEISDIDQGRSSHPEDRWPGRRPDLRPPTLPGQPRLPDDNTASIFYNLFGSWFGGK</sequence>
<proteinExistence type="inferred from homology"/>
<keyword evidence="7" id="KW-0378">Hydrolase</keyword>
<feature type="compositionally biased region" description="Acidic residues" evidence="12">
    <location>
        <begin position="616"/>
        <end position="628"/>
    </location>
</feature>
<feature type="region of interest" description="Disordered" evidence="12">
    <location>
        <begin position="799"/>
        <end position="1018"/>
    </location>
</feature>
<dbReference type="GO" id="GO:0005737">
    <property type="term" value="C:cytoplasm"/>
    <property type="evidence" value="ECO:0007669"/>
    <property type="project" value="UniProtKB-SubCell"/>
</dbReference>
<dbReference type="PANTHER" id="PTHR23355:SF30">
    <property type="entry name" value="DIS3-LIKE EXONUCLEASE 1"/>
    <property type="match status" value="1"/>
</dbReference>
<evidence type="ECO:0000256" key="12">
    <source>
        <dbReference type="SAM" id="MobiDB-lite"/>
    </source>
</evidence>
<feature type="compositionally biased region" description="Pro residues" evidence="12">
    <location>
        <begin position="802"/>
        <end position="820"/>
    </location>
</feature>
<dbReference type="InParanoid" id="C3YBF2"/>
<keyword evidence="9" id="KW-0269">Exonuclease</keyword>
<evidence type="ECO:0000256" key="7">
    <source>
        <dbReference type="ARBA" id="ARBA00022801"/>
    </source>
</evidence>
<feature type="compositionally biased region" description="Pro residues" evidence="12">
    <location>
        <begin position="872"/>
        <end position="884"/>
    </location>
</feature>